<evidence type="ECO:0000256" key="1">
    <source>
        <dbReference type="ARBA" id="ARBA00004123"/>
    </source>
</evidence>
<name>A0ABQ7UG60_SOLTU</name>
<dbReference type="PROSITE" id="PS51477">
    <property type="entry name" value="PAH"/>
    <property type="match status" value="1"/>
</dbReference>
<dbReference type="InterPro" id="IPR036600">
    <property type="entry name" value="PAH_sf"/>
</dbReference>
<dbReference type="SUPFAM" id="SSF47762">
    <property type="entry name" value="PAH2 domain"/>
    <property type="match status" value="1"/>
</dbReference>
<gene>
    <name evidence="4" type="ORF">KY290_032718</name>
</gene>
<reference evidence="4 5" key="1">
    <citation type="journal article" date="2021" name="bioRxiv">
        <title>Chromosome-scale and haplotype-resolved genome assembly of a tetraploid potato cultivar.</title>
        <authorList>
            <person name="Sun H."/>
            <person name="Jiao W.-B."/>
            <person name="Krause K."/>
            <person name="Campoy J.A."/>
            <person name="Goel M."/>
            <person name="Folz-Donahue K."/>
            <person name="Kukat C."/>
            <person name="Huettel B."/>
            <person name="Schneeberger K."/>
        </authorList>
    </citation>
    <scope>NUCLEOTIDE SEQUENCE [LARGE SCALE GENOMIC DNA]</scope>
    <source>
        <strain evidence="4">SolTubOtavaFocal</strain>
        <tissue evidence="4">Leaves</tissue>
    </source>
</reference>
<dbReference type="Proteomes" id="UP000826656">
    <property type="component" value="Unassembled WGS sequence"/>
</dbReference>
<dbReference type="InterPro" id="IPR039774">
    <property type="entry name" value="Sin3-like"/>
</dbReference>
<evidence type="ECO:0000256" key="2">
    <source>
        <dbReference type="ARBA" id="ARBA00023242"/>
    </source>
</evidence>
<dbReference type="PANTHER" id="PTHR12346">
    <property type="entry name" value="SIN3B-RELATED"/>
    <property type="match status" value="1"/>
</dbReference>
<dbReference type="EMBL" id="JAIVGD010000023">
    <property type="protein sequence ID" value="KAH0744725.1"/>
    <property type="molecule type" value="Genomic_DNA"/>
</dbReference>
<proteinExistence type="predicted"/>
<comment type="caution">
    <text evidence="4">The sequence shown here is derived from an EMBL/GenBank/DDBJ whole genome shotgun (WGS) entry which is preliminary data.</text>
</comment>
<dbReference type="PANTHER" id="PTHR12346:SF56">
    <property type="entry name" value="PAIRED AMPHIPATHIC HELIX PROTEIN SIN3-LIKE 2"/>
    <property type="match status" value="1"/>
</dbReference>
<accession>A0ABQ7UG60</accession>
<evidence type="ECO:0000256" key="3">
    <source>
        <dbReference type="PROSITE-ProRule" id="PRU00810"/>
    </source>
</evidence>
<dbReference type="Pfam" id="PF02671">
    <property type="entry name" value="PAH"/>
    <property type="match status" value="1"/>
</dbReference>
<comment type="subcellular location">
    <subcellularLocation>
        <location evidence="1 3">Nucleus</location>
    </subcellularLocation>
</comment>
<dbReference type="InterPro" id="IPR003822">
    <property type="entry name" value="PAH"/>
</dbReference>
<evidence type="ECO:0000313" key="5">
    <source>
        <dbReference type="Proteomes" id="UP000826656"/>
    </source>
</evidence>
<keyword evidence="2 3" id="KW-0539">Nucleus</keyword>
<evidence type="ECO:0000313" key="4">
    <source>
        <dbReference type="EMBL" id="KAH0744725.1"/>
    </source>
</evidence>
<keyword evidence="5" id="KW-1185">Reference proteome</keyword>
<dbReference type="Gene3D" id="1.20.1160.11">
    <property type="entry name" value="Paired amphipathic helix"/>
    <property type="match status" value="1"/>
</dbReference>
<organism evidence="4 5">
    <name type="scientific">Solanum tuberosum</name>
    <name type="common">Potato</name>
    <dbReference type="NCBI Taxonomy" id="4113"/>
    <lineage>
        <taxon>Eukaryota</taxon>
        <taxon>Viridiplantae</taxon>
        <taxon>Streptophyta</taxon>
        <taxon>Embryophyta</taxon>
        <taxon>Tracheophyta</taxon>
        <taxon>Spermatophyta</taxon>
        <taxon>Magnoliopsida</taxon>
        <taxon>eudicotyledons</taxon>
        <taxon>Gunneridae</taxon>
        <taxon>Pentapetalae</taxon>
        <taxon>asterids</taxon>
        <taxon>lamiids</taxon>
        <taxon>Solanales</taxon>
        <taxon>Solanaceae</taxon>
        <taxon>Solanoideae</taxon>
        <taxon>Solaneae</taxon>
        <taxon>Solanum</taxon>
    </lineage>
</organism>
<sequence>MVDYKSVKVVWAGEDVVAAKVKIKDMFPDRREKYHMFLVLMNDLRKKSDEDKINFERAVSLITQIKTCLGNGHEYKYFLDILFMCEKERKDVKELYHKVFVLLNDHPDLLDEFAKFLSVSSTAKPLFNLDEDKTSMN</sequence>
<protein>
    <submittedName>
        <fullName evidence="4">Uncharacterized protein</fullName>
    </submittedName>
</protein>